<feature type="transmembrane region" description="Helical" evidence="6">
    <location>
        <begin position="141"/>
        <end position="163"/>
    </location>
</feature>
<keyword evidence="5 6" id="KW-0472">Membrane</keyword>
<evidence type="ECO:0000256" key="2">
    <source>
        <dbReference type="ARBA" id="ARBA00009773"/>
    </source>
</evidence>
<feature type="transmembrane region" description="Helical" evidence="6">
    <location>
        <begin position="9"/>
        <end position="28"/>
    </location>
</feature>
<feature type="transmembrane region" description="Helical" evidence="6">
    <location>
        <begin position="226"/>
        <end position="254"/>
    </location>
</feature>
<keyword evidence="4 6" id="KW-1133">Transmembrane helix</keyword>
<dbReference type="Pfam" id="PF01594">
    <property type="entry name" value="AI-2E_transport"/>
    <property type="match status" value="1"/>
</dbReference>
<name>A0ABQ1SIU9_9FLAO</name>
<dbReference type="EMBL" id="BMGM01000008">
    <property type="protein sequence ID" value="GGE39018.1"/>
    <property type="molecule type" value="Genomic_DNA"/>
</dbReference>
<dbReference type="PANTHER" id="PTHR21716:SF4">
    <property type="entry name" value="TRANSMEMBRANE PROTEIN 245"/>
    <property type="match status" value="1"/>
</dbReference>
<feature type="transmembrane region" description="Helical" evidence="6">
    <location>
        <begin position="34"/>
        <end position="52"/>
    </location>
</feature>
<feature type="transmembrane region" description="Helical" evidence="6">
    <location>
        <begin position="298"/>
        <end position="327"/>
    </location>
</feature>
<protein>
    <submittedName>
        <fullName evidence="7">AI-2E family transporter</fullName>
    </submittedName>
</protein>
<evidence type="ECO:0000256" key="5">
    <source>
        <dbReference type="ARBA" id="ARBA00023136"/>
    </source>
</evidence>
<feature type="transmembrane region" description="Helical" evidence="6">
    <location>
        <begin position="64"/>
        <end position="88"/>
    </location>
</feature>
<keyword evidence="8" id="KW-1185">Reference proteome</keyword>
<comment type="subcellular location">
    <subcellularLocation>
        <location evidence="1">Membrane</location>
        <topology evidence="1">Multi-pass membrane protein</topology>
    </subcellularLocation>
</comment>
<keyword evidence="3 6" id="KW-0812">Transmembrane</keyword>
<evidence type="ECO:0000256" key="1">
    <source>
        <dbReference type="ARBA" id="ARBA00004141"/>
    </source>
</evidence>
<evidence type="ECO:0000313" key="8">
    <source>
        <dbReference type="Proteomes" id="UP000599179"/>
    </source>
</evidence>
<accession>A0ABQ1SIU9</accession>
<evidence type="ECO:0000256" key="6">
    <source>
        <dbReference type="SAM" id="Phobius"/>
    </source>
</evidence>
<organism evidence="7 8">
    <name type="scientific">Psychroflexus planctonicus</name>
    <dbReference type="NCBI Taxonomy" id="1526575"/>
    <lineage>
        <taxon>Bacteria</taxon>
        <taxon>Pseudomonadati</taxon>
        <taxon>Bacteroidota</taxon>
        <taxon>Flavobacteriia</taxon>
        <taxon>Flavobacteriales</taxon>
        <taxon>Flavobacteriaceae</taxon>
        <taxon>Psychroflexus</taxon>
    </lineage>
</organism>
<sequence length="347" mass="38257">MKGQKISTSLIRQVFILLLIFVLGGLILSKTLPYFSGVLGAITLFVIFKKSMVKMKERNWNSNLASSIILLISTLLIVLPIFLIVYLLTSKIGQAVKNSEQLVNALKNQLSIVEDYLGYNLSSQIDASSITDWVSKSLQNLAVGTFDVFIALTIMYFLLYYMLINHKKLETTLEAYVPIGIKNFKRIGREAYQKVRANAIGIPMVALFQGIIALIGFWIFGVSNPWFWFVITAVGSILPFVGTALGIIPVSIILFADGATASGIGILIYGAVVVGASDNLIRLYILKKMSNEHPLITLIGVIIGVPLFGFIGLIFGPLLISLFLLVVKIYKEEYGEKSSIAEHEKVI</sequence>
<comment type="caution">
    <text evidence="7">The sequence shown here is derived from an EMBL/GenBank/DDBJ whole genome shotgun (WGS) entry which is preliminary data.</text>
</comment>
<dbReference type="InterPro" id="IPR002549">
    <property type="entry name" value="AI-2E-like"/>
</dbReference>
<feature type="transmembrane region" description="Helical" evidence="6">
    <location>
        <begin position="195"/>
        <end position="220"/>
    </location>
</feature>
<comment type="similarity">
    <text evidence="2">Belongs to the autoinducer-2 exporter (AI-2E) (TC 2.A.86) family.</text>
</comment>
<dbReference type="RefSeq" id="WP_188458898.1">
    <property type="nucleotide sequence ID" value="NZ_BMGM01000008.1"/>
</dbReference>
<gene>
    <name evidence="7" type="ORF">GCM10010832_19120</name>
</gene>
<dbReference type="PANTHER" id="PTHR21716">
    <property type="entry name" value="TRANSMEMBRANE PROTEIN"/>
    <property type="match status" value="1"/>
</dbReference>
<proteinExistence type="inferred from homology"/>
<evidence type="ECO:0000313" key="7">
    <source>
        <dbReference type="EMBL" id="GGE39018.1"/>
    </source>
</evidence>
<evidence type="ECO:0000256" key="4">
    <source>
        <dbReference type="ARBA" id="ARBA00022989"/>
    </source>
</evidence>
<reference evidence="8" key="1">
    <citation type="journal article" date="2019" name="Int. J. Syst. Evol. Microbiol.">
        <title>The Global Catalogue of Microorganisms (GCM) 10K type strain sequencing project: providing services to taxonomists for standard genome sequencing and annotation.</title>
        <authorList>
            <consortium name="The Broad Institute Genomics Platform"/>
            <consortium name="The Broad Institute Genome Sequencing Center for Infectious Disease"/>
            <person name="Wu L."/>
            <person name="Ma J."/>
        </authorList>
    </citation>
    <scope>NUCLEOTIDE SEQUENCE [LARGE SCALE GENOMIC DNA]</scope>
    <source>
        <strain evidence="8">CGMCC 1.12931</strain>
    </source>
</reference>
<evidence type="ECO:0000256" key="3">
    <source>
        <dbReference type="ARBA" id="ARBA00022692"/>
    </source>
</evidence>
<dbReference type="Proteomes" id="UP000599179">
    <property type="component" value="Unassembled WGS sequence"/>
</dbReference>